<evidence type="ECO:0000259" key="2">
    <source>
        <dbReference type="Pfam" id="PF21986"/>
    </source>
</evidence>
<dbReference type="NCBIfam" id="TIGR02713">
    <property type="entry name" value="allophanate_hyd"/>
    <property type="match status" value="1"/>
</dbReference>
<dbReference type="Proteomes" id="UP000734823">
    <property type="component" value="Unassembled WGS sequence"/>
</dbReference>
<proteinExistence type="predicted"/>
<dbReference type="Pfam" id="PF01425">
    <property type="entry name" value="Amidase"/>
    <property type="match status" value="1"/>
</dbReference>
<feature type="domain" description="Allophanate hydrolase C-terminal" evidence="2">
    <location>
        <begin position="434"/>
        <end position="556"/>
    </location>
</feature>
<dbReference type="SUPFAM" id="SSF75304">
    <property type="entry name" value="Amidase signature (AS) enzymes"/>
    <property type="match status" value="1"/>
</dbReference>
<keyword evidence="4" id="KW-1185">Reference proteome</keyword>
<evidence type="ECO:0000313" key="4">
    <source>
        <dbReference type="Proteomes" id="UP000734823"/>
    </source>
</evidence>
<dbReference type="InterPro" id="IPR000120">
    <property type="entry name" value="Amidase"/>
</dbReference>
<keyword evidence="3" id="KW-0378">Hydrolase</keyword>
<dbReference type="InterPro" id="IPR036928">
    <property type="entry name" value="AS_sf"/>
</dbReference>
<dbReference type="InterPro" id="IPR053844">
    <property type="entry name" value="AH_C"/>
</dbReference>
<dbReference type="PANTHER" id="PTHR11895:SF169">
    <property type="entry name" value="GLUTAMYL-TRNA(GLN) AMIDOTRANSFERASE"/>
    <property type="match status" value="1"/>
</dbReference>
<evidence type="ECO:0000313" key="3">
    <source>
        <dbReference type="EMBL" id="MBC6448772.1"/>
    </source>
</evidence>
<accession>A0ABR7L7V6</accession>
<dbReference type="PANTHER" id="PTHR11895">
    <property type="entry name" value="TRANSAMIDASE"/>
    <property type="match status" value="1"/>
</dbReference>
<dbReference type="GO" id="GO:0004039">
    <property type="term" value="F:allophanate hydrolase activity"/>
    <property type="evidence" value="ECO:0007669"/>
    <property type="project" value="UniProtKB-EC"/>
</dbReference>
<comment type="caution">
    <text evidence="3">The sequence shown here is derived from an EMBL/GenBank/DDBJ whole genome shotgun (WGS) entry which is preliminary data.</text>
</comment>
<dbReference type="Gene3D" id="3.10.490.10">
    <property type="entry name" value="Gamma-glutamyl cyclotransferase-like"/>
    <property type="match status" value="1"/>
</dbReference>
<feature type="domain" description="Amidase" evidence="1">
    <location>
        <begin position="7"/>
        <end position="411"/>
    </location>
</feature>
<dbReference type="Gene3D" id="3.90.1300.10">
    <property type="entry name" value="Amidase signature (AS) domain"/>
    <property type="match status" value="1"/>
</dbReference>
<dbReference type="InterPro" id="IPR014085">
    <property type="entry name" value="Allophanate_hydrolase"/>
</dbReference>
<dbReference type="Pfam" id="PF21986">
    <property type="entry name" value="AH_C"/>
    <property type="match status" value="1"/>
</dbReference>
<sequence length="558" mass="57558">MAQRVREAYLRIDEVDRPEVWITLRPRAEVLAEAGRLDERMAAGERPPLAGVLVAVKDNIDVAGLPTTAGCPSFAYVPTQTATAVARLVEAGALVLGKTNLDQFATGLVGTRSPYGAVRNALDPAKISGGSSSGSAVAVALGIVDIGIGTDTAGSGRIPAAFNGIVGVKATLGLVPNTGVVPACRSYDCVTVFARTLGQAQSALATMTGPDGVDPRCRTWPADVRFAAEPVIAIPRDEDLAPLSRQARRAFGAAVSLLEESGARTEVVDVSGLLDAAKLLYDGTFVAERHAAVGEFIDSGPADLDPSVAKIIGAASALAARDHVVDLERLDHYRVSAGRTLDGCSALLLPTAPSHPTLAEVAVDPLGVNRGLGTYTNFVNLLDLAAIAVPAGTADGGPFGVSVITRAFDDQVAFDLAAVFTGEQAAELYPVGGVDLIVFGAHLRGEPLNHQLTALGARFTGEVHTAPEYRMVAIPGQPEKPGIVHTGPEDGACLPGERWVLAPAALGVFLAALPAPMSLGRITLADGSTAIGFHCDLATATTCADITGHGGWRAYLSR</sequence>
<gene>
    <name evidence="3" type="primary">atzF</name>
    <name evidence="3" type="ORF">GPZ80_16495</name>
</gene>
<dbReference type="InterPro" id="IPR023631">
    <property type="entry name" value="Amidase_dom"/>
</dbReference>
<name>A0ABR7L7V6_9PSEU</name>
<dbReference type="EMBL" id="JABVED010000008">
    <property type="protein sequence ID" value="MBC6448772.1"/>
    <property type="molecule type" value="Genomic_DNA"/>
</dbReference>
<reference evidence="3 4" key="1">
    <citation type="submission" date="2020-06" db="EMBL/GenBank/DDBJ databases">
        <title>Actinokineospora xiongansis sp. nov., isolated from soil of Baiyangdian.</title>
        <authorList>
            <person name="Zhang X."/>
        </authorList>
    </citation>
    <scope>NUCLEOTIDE SEQUENCE [LARGE SCALE GENOMIC DNA]</scope>
    <source>
        <strain evidence="3 4">HBU206404</strain>
    </source>
</reference>
<dbReference type="EC" id="3.5.1.54" evidence="3"/>
<organism evidence="3 4">
    <name type="scientific">Actinokineospora xionganensis</name>
    <dbReference type="NCBI Taxonomy" id="2684470"/>
    <lineage>
        <taxon>Bacteria</taxon>
        <taxon>Bacillati</taxon>
        <taxon>Actinomycetota</taxon>
        <taxon>Actinomycetes</taxon>
        <taxon>Pseudonocardiales</taxon>
        <taxon>Pseudonocardiaceae</taxon>
        <taxon>Actinokineospora</taxon>
    </lineage>
</organism>
<dbReference type="NCBIfam" id="NF006043">
    <property type="entry name" value="PRK08186.1"/>
    <property type="match status" value="1"/>
</dbReference>
<dbReference type="Gene3D" id="1.20.58.1700">
    <property type="match status" value="1"/>
</dbReference>
<protein>
    <submittedName>
        <fullName evidence="3">Allophanate hydrolase</fullName>
        <ecNumber evidence="3">3.5.1.54</ecNumber>
    </submittedName>
</protein>
<evidence type="ECO:0000259" key="1">
    <source>
        <dbReference type="Pfam" id="PF01425"/>
    </source>
</evidence>